<protein>
    <submittedName>
        <fullName evidence="2">Uncharacterized protein</fullName>
    </submittedName>
</protein>
<organism evidence="2 3">
    <name type="scientific">Micromonospora chaiyaphumensis</name>
    <dbReference type="NCBI Taxonomy" id="307119"/>
    <lineage>
        <taxon>Bacteria</taxon>
        <taxon>Bacillati</taxon>
        <taxon>Actinomycetota</taxon>
        <taxon>Actinomycetes</taxon>
        <taxon>Micromonosporales</taxon>
        <taxon>Micromonosporaceae</taxon>
        <taxon>Micromonospora</taxon>
    </lineage>
</organism>
<dbReference type="AlphaFoldDB" id="A0A1C4ZBF4"/>
<evidence type="ECO:0000256" key="1">
    <source>
        <dbReference type="SAM" id="MobiDB-lite"/>
    </source>
</evidence>
<reference evidence="3" key="1">
    <citation type="submission" date="2016-06" db="EMBL/GenBank/DDBJ databases">
        <authorList>
            <person name="Varghese N."/>
            <person name="Submissions Spin"/>
        </authorList>
    </citation>
    <scope>NUCLEOTIDE SEQUENCE [LARGE SCALE GENOMIC DNA]</scope>
    <source>
        <strain evidence="3">DSM 45246</strain>
    </source>
</reference>
<dbReference type="Proteomes" id="UP000199629">
    <property type="component" value="Unassembled WGS sequence"/>
</dbReference>
<dbReference type="EMBL" id="FMCS01000013">
    <property type="protein sequence ID" value="SCF30280.1"/>
    <property type="molecule type" value="Genomic_DNA"/>
</dbReference>
<accession>A0A1C4ZBF4</accession>
<proteinExistence type="predicted"/>
<feature type="region of interest" description="Disordered" evidence="1">
    <location>
        <begin position="29"/>
        <end position="48"/>
    </location>
</feature>
<gene>
    <name evidence="2" type="ORF">GA0070214_11347</name>
</gene>
<keyword evidence="3" id="KW-1185">Reference proteome</keyword>
<evidence type="ECO:0000313" key="3">
    <source>
        <dbReference type="Proteomes" id="UP000199629"/>
    </source>
</evidence>
<sequence>MREGVQSITVNSDTTVNWFSIDIAGNVEGNYKPDGEGKNYNKQRVSVQ</sequence>
<evidence type="ECO:0000313" key="2">
    <source>
        <dbReference type="EMBL" id="SCF30280.1"/>
    </source>
</evidence>
<name>A0A1C4ZBF4_9ACTN</name>